<accession>A0A8C5BVB1</accession>
<dbReference type="Proteomes" id="UP000694546">
    <property type="component" value="Chromosome 5"/>
</dbReference>
<evidence type="ECO:0000313" key="1">
    <source>
        <dbReference type="Ensembl" id="ENSGMOP00000052519.1"/>
    </source>
</evidence>
<keyword evidence="2" id="KW-1185">Reference proteome</keyword>
<name>A0A8C5BVB1_GADMO</name>
<sequence>SAVYIPPDPRAKPPHDPQQRLRELTHGQSQLRHMYSGDKRLILIGSPAVKLWHRLRDFAPH</sequence>
<protein>
    <submittedName>
        <fullName evidence="1">Uncharacterized protein</fullName>
    </submittedName>
</protein>
<reference evidence="1" key="2">
    <citation type="submission" date="2025-09" db="UniProtKB">
        <authorList>
            <consortium name="Ensembl"/>
        </authorList>
    </citation>
    <scope>IDENTIFICATION</scope>
</reference>
<evidence type="ECO:0000313" key="2">
    <source>
        <dbReference type="Proteomes" id="UP000694546"/>
    </source>
</evidence>
<dbReference type="AlphaFoldDB" id="A0A8C5BVB1"/>
<proteinExistence type="predicted"/>
<reference evidence="1" key="1">
    <citation type="submission" date="2025-08" db="UniProtKB">
        <authorList>
            <consortium name="Ensembl"/>
        </authorList>
    </citation>
    <scope>IDENTIFICATION</scope>
</reference>
<dbReference type="Ensembl" id="ENSGMOT00000031333.1">
    <property type="protein sequence ID" value="ENSGMOP00000052519.1"/>
    <property type="gene ID" value="ENSGMOG00000032252.1"/>
</dbReference>
<organism evidence="1 2">
    <name type="scientific">Gadus morhua</name>
    <name type="common">Atlantic cod</name>
    <dbReference type="NCBI Taxonomy" id="8049"/>
    <lineage>
        <taxon>Eukaryota</taxon>
        <taxon>Metazoa</taxon>
        <taxon>Chordata</taxon>
        <taxon>Craniata</taxon>
        <taxon>Vertebrata</taxon>
        <taxon>Euteleostomi</taxon>
        <taxon>Actinopterygii</taxon>
        <taxon>Neopterygii</taxon>
        <taxon>Teleostei</taxon>
        <taxon>Neoteleostei</taxon>
        <taxon>Acanthomorphata</taxon>
        <taxon>Zeiogadaria</taxon>
        <taxon>Gadariae</taxon>
        <taxon>Gadiformes</taxon>
        <taxon>Gadoidei</taxon>
        <taxon>Gadidae</taxon>
        <taxon>Gadus</taxon>
    </lineage>
</organism>